<comment type="caution">
    <text evidence="1">The sequence shown here is derived from an EMBL/GenBank/DDBJ whole genome shotgun (WGS) entry which is preliminary data.</text>
</comment>
<dbReference type="RefSeq" id="WP_036783902.1">
    <property type="nucleotide sequence ID" value="NZ_AVBG01000008.1"/>
</dbReference>
<dbReference type="OrthoDB" id="2691749at2"/>
<gene>
    <name evidence="1" type="ORF">N780_17000</name>
</gene>
<dbReference type="STRING" id="1385513.N780_17000"/>
<accession>A0A0A2US43</accession>
<evidence type="ECO:0000313" key="1">
    <source>
        <dbReference type="EMBL" id="KGP91127.1"/>
    </source>
</evidence>
<dbReference type="EMBL" id="AVBG01000008">
    <property type="protein sequence ID" value="KGP91127.1"/>
    <property type="molecule type" value="Genomic_DNA"/>
</dbReference>
<proteinExistence type="predicted"/>
<dbReference type="eggNOG" id="ENOG5030CCW">
    <property type="taxonomic scope" value="Bacteria"/>
</dbReference>
<organism evidence="1 2">
    <name type="scientific">Pontibacillus chungwhensis BH030062</name>
    <dbReference type="NCBI Taxonomy" id="1385513"/>
    <lineage>
        <taxon>Bacteria</taxon>
        <taxon>Bacillati</taxon>
        <taxon>Bacillota</taxon>
        <taxon>Bacilli</taxon>
        <taxon>Bacillales</taxon>
        <taxon>Bacillaceae</taxon>
        <taxon>Pontibacillus</taxon>
    </lineage>
</organism>
<sequence length="98" mass="11222">MTMTAKFLESDLSLLQSISRAKQEQDEKTVEYLITFRNENIVHVPNCLIELRNGQYVGSGDYIHNQEGTFYLCSANGSTKMVDADFVYEFCRGIAYHL</sequence>
<evidence type="ECO:0000313" key="2">
    <source>
        <dbReference type="Proteomes" id="UP000030153"/>
    </source>
</evidence>
<dbReference type="Proteomes" id="UP000030153">
    <property type="component" value="Unassembled WGS sequence"/>
</dbReference>
<keyword evidence="2" id="KW-1185">Reference proteome</keyword>
<dbReference type="AlphaFoldDB" id="A0A0A2US43"/>
<protein>
    <submittedName>
        <fullName evidence="1">Uncharacterized protein</fullName>
    </submittedName>
</protein>
<name>A0A0A2US43_9BACI</name>
<reference evidence="1 2" key="1">
    <citation type="submission" date="2013-08" db="EMBL/GenBank/DDBJ databases">
        <title>Genome of Pontibacillus chungwhensis.</title>
        <authorList>
            <person name="Wang Q."/>
            <person name="Wang G."/>
        </authorList>
    </citation>
    <scope>NUCLEOTIDE SEQUENCE [LARGE SCALE GENOMIC DNA]</scope>
    <source>
        <strain evidence="1 2">BH030062</strain>
    </source>
</reference>